<feature type="region of interest" description="Disordered" evidence="1">
    <location>
        <begin position="496"/>
        <end position="528"/>
    </location>
</feature>
<dbReference type="AlphaFoldDB" id="A0A087GQK1"/>
<dbReference type="Gramene" id="KFK32153">
    <property type="protein sequence ID" value="KFK32153"/>
    <property type="gene ID" value="AALP_AA6G204800"/>
</dbReference>
<feature type="compositionally biased region" description="Basic and acidic residues" evidence="1">
    <location>
        <begin position="132"/>
        <end position="141"/>
    </location>
</feature>
<evidence type="ECO:0000256" key="1">
    <source>
        <dbReference type="SAM" id="MobiDB-lite"/>
    </source>
</evidence>
<feature type="compositionally biased region" description="Basic and acidic residues" evidence="1">
    <location>
        <begin position="167"/>
        <end position="215"/>
    </location>
</feature>
<dbReference type="EMBL" id="CM002874">
    <property type="protein sequence ID" value="KFK32153.1"/>
    <property type="molecule type" value="Genomic_DNA"/>
</dbReference>
<feature type="region of interest" description="Disordered" evidence="1">
    <location>
        <begin position="382"/>
        <end position="430"/>
    </location>
</feature>
<feature type="compositionally biased region" description="Low complexity" evidence="1">
    <location>
        <begin position="496"/>
        <end position="511"/>
    </location>
</feature>
<evidence type="ECO:0000313" key="3">
    <source>
        <dbReference type="Proteomes" id="UP000029120"/>
    </source>
</evidence>
<gene>
    <name evidence="2" type="ordered locus">AALP_Aa6g204800</name>
</gene>
<name>A0A087GQK1_ARAAL</name>
<organism evidence="2 3">
    <name type="scientific">Arabis alpina</name>
    <name type="common">Alpine rock-cress</name>
    <dbReference type="NCBI Taxonomy" id="50452"/>
    <lineage>
        <taxon>Eukaryota</taxon>
        <taxon>Viridiplantae</taxon>
        <taxon>Streptophyta</taxon>
        <taxon>Embryophyta</taxon>
        <taxon>Tracheophyta</taxon>
        <taxon>Spermatophyta</taxon>
        <taxon>Magnoliopsida</taxon>
        <taxon>eudicotyledons</taxon>
        <taxon>Gunneridae</taxon>
        <taxon>Pentapetalae</taxon>
        <taxon>rosids</taxon>
        <taxon>malvids</taxon>
        <taxon>Brassicales</taxon>
        <taxon>Brassicaceae</taxon>
        <taxon>Arabideae</taxon>
        <taxon>Arabis</taxon>
    </lineage>
</organism>
<reference evidence="3" key="1">
    <citation type="journal article" date="2015" name="Nat. Plants">
        <title>Genome expansion of Arabis alpina linked with retrotransposition and reduced symmetric DNA methylation.</title>
        <authorList>
            <person name="Willing E.M."/>
            <person name="Rawat V."/>
            <person name="Mandakova T."/>
            <person name="Maumus F."/>
            <person name="James G.V."/>
            <person name="Nordstroem K.J."/>
            <person name="Becker C."/>
            <person name="Warthmann N."/>
            <person name="Chica C."/>
            <person name="Szarzynska B."/>
            <person name="Zytnicki M."/>
            <person name="Albani M.C."/>
            <person name="Kiefer C."/>
            <person name="Bergonzi S."/>
            <person name="Castaings L."/>
            <person name="Mateos J.L."/>
            <person name="Berns M.C."/>
            <person name="Bujdoso N."/>
            <person name="Piofczyk T."/>
            <person name="de Lorenzo L."/>
            <person name="Barrero-Sicilia C."/>
            <person name="Mateos I."/>
            <person name="Piednoel M."/>
            <person name="Hagmann J."/>
            <person name="Chen-Min-Tao R."/>
            <person name="Iglesias-Fernandez R."/>
            <person name="Schuster S.C."/>
            <person name="Alonso-Blanco C."/>
            <person name="Roudier F."/>
            <person name="Carbonero P."/>
            <person name="Paz-Ares J."/>
            <person name="Davis S.J."/>
            <person name="Pecinka A."/>
            <person name="Quesneville H."/>
            <person name="Colot V."/>
            <person name="Lysak M.A."/>
            <person name="Weigel D."/>
            <person name="Coupland G."/>
            <person name="Schneeberger K."/>
        </authorList>
    </citation>
    <scope>NUCLEOTIDE SEQUENCE [LARGE SCALE GENOMIC DNA]</scope>
    <source>
        <strain evidence="3">cv. Pajares</strain>
    </source>
</reference>
<protein>
    <submittedName>
        <fullName evidence="2">Uncharacterized protein</fullName>
    </submittedName>
</protein>
<proteinExistence type="predicted"/>
<dbReference type="Proteomes" id="UP000029120">
    <property type="component" value="Chromosome 6"/>
</dbReference>
<evidence type="ECO:0000313" key="2">
    <source>
        <dbReference type="EMBL" id="KFK32153.1"/>
    </source>
</evidence>
<keyword evidence="3" id="KW-1185">Reference proteome</keyword>
<sequence>MGGISILYPQANDRPWSPLSGYMCVYECFIKNEGLCFPTPRLLLQYCHRRRIALSQLTHGSIRTMMVVVVLAAEHGRIVNLDEFEEISSFSPIGNTGRFYVSPRGGYQLVKGHSSQVNRYRWSSRTCEEEDPRGFDYHTPSEEQEPYPSVARLPVVSNRSKLPPVFVRERQKEEARRKLKDEERKKKAEADAKRKKRADEEKEKAKSATEKKRLAQEALGSGDRVEKMFAGYNFLSEARYPLDQKNRKLNVQNGELVAESSRSKEVAKFKDLLDRSQQVNVKKNEVSRIEGEVAQLRSSSKDAVARAVEETKRRAKDKLRRSIEIMEERSKAQTEVDRLSSLVSQVVGAIRRMEKAAKEGAPIDAAKKEKLEARLASYTAEADQIILPSLPTDSSDDEAAEPRRNVALDISSSDSSDEEAERTEVDGRMSITGKTPALTLAEIEEAANIEADQVNQLALKLVGEEAEDNADVAGTEEPAAAEEPYAIEELTAIEEPAAAEEPAATDAVDAATGEPIAPLFPDSNPDRL</sequence>
<accession>A0A087GQK1</accession>
<dbReference type="OMA" id="CEQDPSA"/>
<feature type="region of interest" description="Disordered" evidence="1">
    <location>
        <begin position="129"/>
        <end position="218"/>
    </location>
</feature>
<dbReference type="OrthoDB" id="10684389at2759"/>